<dbReference type="SUPFAM" id="SSF82171">
    <property type="entry name" value="DPP6 N-terminal domain-like"/>
    <property type="match status" value="1"/>
</dbReference>
<keyword evidence="2" id="KW-1185">Reference proteome</keyword>
<dbReference type="OrthoDB" id="3260213at2"/>
<dbReference type="EMBL" id="PSNY01000002">
    <property type="protein sequence ID" value="PPE71180.1"/>
    <property type="molecule type" value="Genomic_DNA"/>
</dbReference>
<sequence>MHGTRVYRLTVAGSEGNGSARLRHEYSRRNPFNCDSTRYLVQTTNGYWYVFDANTFQQINQGGVNGSIPGMAGDCEAFWHPTDPNKLWFTAQNGGMSFSEYDLTTGTSKTLFNLTGKLPPGFEATGRCSTLSEGRPSNDGRYWALACRQSVSFAYIGTIVYDREEDEVIGWALGGNWPNNVTISPRGNYVVFGADFSNGGASSGNYVMPRDAKSNSGYVPVSHKAFNQPQHMDTALGPNGEELLVYLAYDEDAGYLRAYDMATQASFRLPLTLYPTSGEACGAHISGIISEKRPGWVIVSTYASYANYGSQRPAATCRYMYDRVMAVELKPAGRVLHIAEHHSSGGPYFNEPQATSNSDGTRIVWASAFDGRAGAGSDNTESFMVGLPSFAIPDA</sequence>
<dbReference type="Proteomes" id="UP000239406">
    <property type="component" value="Unassembled WGS sequence"/>
</dbReference>
<comment type="caution">
    <text evidence="1">The sequence shown here is derived from an EMBL/GenBank/DDBJ whole genome shotgun (WGS) entry which is preliminary data.</text>
</comment>
<evidence type="ECO:0000313" key="2">
    <source>
        <dbReference type="Proteomes" id="UP000239406"/>
    </source>
</evidence>
<evidence type="ECO:0000313" key="1">
    <source>
        <dbReference type="EMBL" id="PPE71180.1"/>
    </source>
</evidence>
<dbReference type="InterPro" id="IPR015943">
    <property type="entry name" value="WD40/YVTN_repeat-like_dom_sf"/>
</dbReference>
<name>A0A2S5T856_9BURK</name>
<evidence type="ECO:0008006" key="3">
    <source>
        <dbReference type="Google" id="ProtNLM"/>
    </source>
</evidence>
<dbReference type="Gene3D" id="2.130.10.10">
    <property type="entry name" value="YVTN repeat-like/Quinoprotein amine dehydrogenase"/>
    <property type="match status" value="1"/>
</dbReference>
<proteinExistence type="predicted"/>
<accession>A0A2S5T856</accession>
<protein>
    <recommendedName>
        <fullName evidence="3">WD40 repeat protein</fullName>
    </recommendedName>
</protein>
<gene>
    <name evidence="1" type="ORF">C1702_01790</name>
</gene>
<organism evidence="1 2">
    <name type="scientific">Caldimonas thermodepolymerans</name>
    <dbReference type="NCBI Taxonomy" id="215580"/>
    <lineage>
        <taxon>Bacteria</taxon>
        <taxon>Pseudomonadati</taxon>
        <taxon>Pseudomonadota</taxon>
        <taxon>Betaproteobacteria</taxon>
        <taxon>Burkholderiales</taxon>
        <taxon>Sphaerotilaceae</taxon>
        <taxon>Caldimonas</taxon>
    </lineage>
</organism>
<reference evidence="1 2" key="1">
    <citation type="submission" date="2018-02" db="EMBL/GenBank/DDBJ databases">
        <title>Reclassifiation of [Polyangium] brachysporum DSM 7029 as Guopingzhaonella breviflexa gen. nov., sp. nov., a member of the family Comamonadaceae.</title>
        <authorList>
            <person name="Tang B."/>
        </authorList>
    </citation>
    <scope>NUCLEOTIDE SEQUENCE [LARGE SCALE GENOMIC DNA]</scope>
    <source>
        <strain evidence="1 2">DSM 15344</strain>
    </source>
</reference>
<dbReference type="AlphaFoldDB" id="A0A2S5T856"/>